<dbReference type="GeneID" id="16025163"/>
<evidence type="ECO:0000313" key="3">
    <source>
        <dbReference type="EMBL" id="ARD83952.1"/>
    </source>
</evidence>
<evidence type="ECO:0000313" key="4">
    <source>
        <dbReference type="EMBL" id="NOL60324.1"/>
    </source>
</evidence>
<dbReference type="Proteomes" id="UP000546917">
    <property type="component" value="Unassembled WGS sequence"/>
</dbReference>
<dbReference type="STRING" id="74969.FAD_0017"/>
<dbReference type="InterPro" id="IPR045886">
    <property type="entry name" value="ThiF/MoeB/HesA"/>
</dbReference>
<dbReference type="GO" id="GO:0005829">
    <property type="term" value="C:cytosol"/>
    <property type="evidence" value="ECO:0007669"/>
    <property type="project" value="TreeGrafter"/>
</dbReference>
<dbReference type="EMBL" id="JABGBP010000190">
    <property type="protein sequence ID" value="NOL60324.1"/>
    <property type="molecule type" value="Genomic_DNA"/>
</dbReference>
<dbReference type="GO" id="GO:0016779">
    <property type="term" value="F:nucleotidyltransferase activity"/>
    <property type="evidence" value="ECO:0007669"/>
    <property type="project" value="TreeGrafter"/>
</dbReference>
<dbReference type="SUPFAM" id="SSF69572">
    <property type="entry name" value="Activating enzymes of the ubiquitin-like proteins"/>
    <property type="match status" value="1"/>
</dbReference>
<dbReference type="OrthoDB" id="7915at2157"/>
<evidence type="ECO:0000313" key="5">
    <source>
        <dbReference type="Proteomes" id="UP000192050"/>
    </source>
</evidence>
<reference evidence="4 6" key="2">
    <citation type="submission" date="2020-05" db="EMBL/GenBank/DDBJ databases">
        <authorList>
            <person name="Zhang R."/>
        </authorList>
    </citation>
    <scope>NUCLEOTIDE SEQUENCE [LARGE SCALE GENOMIC DNA]</scope>
    <source>
        <strain evidence="4 6">DSM 28986</strain>
    </source>
</reference>
<dbReference type="RefSeq" id="WP_009887028.1">
    <property type="nucleotide sequence ID" value="NZ_CP015363.1"/>
</dbReference>
<dbReference type="Gene3D" id="3.40.50.720">
    <property type="entry name" value="NAD(P)-binding Rossmann-like Domain"/>
    <property type="match status" value="1"/>
</dbReference>
<dbReference type="GO" id="GO:0008146">
    <property type="term" value="F:sulfotransferase activity"/>
    <property type="evidence" value="ECO:0007669"/>
    <property type="project" value="TreeGrafter"/>
</dbReference>
<gene>
    <name evidence="3" type="ORF">FAD_0017</name>
    <name evidence="4" type="ORF">HLB00_05685</name>
</gene>
<dbReference type="FunFam" id="3.40.50.720:FF:000080">
    <property type="entry name" value="Thiazole biosynthesis adenylyltransferase ThiF"/>
    <property type="match status" value="1"/>
</dbReference>
<dbReference type="InterPro" id="IPR000594">
    <property type="entry name" value="ThiF_NAD_FAD-bd"/>
</dbReference>
<feature type="domain" description="THIF-type NAD/FAD binding fold" evidence="2">
    <location>
        <begin position="6"/>
        <end position="235"/>
    </location>
</feature>
<evidence type="ECO:0000259" key="2">
    <source>
        <dbReference type="Pfam" id="PF00899"/>
    </source>
</evidence>
<dbReference type="KEGG" id="fai:FAD_0017"/>
<dbReference type="GO" id="GO:0004792">
    <property type="term" value="F:thiosulfate-cyanide sulfurtransferase activity"/>
    <property type="evidence" value="ECO:0007669"/>
    <property type="project" value="TreeGrafter"/>
</dbReference>
<protein>
    <submittedName>
        <fullName evidence="4">HesA/MoeB/ThiF family protein</fullName>
    </submittedName>
    <submittedName>
        <fullName evidence="3">Molybdopterin biosynthesis MoeB protein</fullName>
    </submittedName>
</protein>
<sequence length="257" mass="28825">MDMKRYSRQIVLKQIGEANQKKLLEKTILIIGLGGTGSAAAEMFSRLGVKKLILVDRDRIEITNLHRQILYDMDDLKEYKAETAAKKLQKINPDVEVEFHNSAFDSSLAYMVNSADLVFDGTDNMTTRFIINDACDKYGIPWVFTSAIEMYGEFKAIIPGKTSCYACFNSEPAELPSCEVTGVLNTVPALIASYGVNLAVKILLDYGIDGSIYFIDAFNFEINKINVERNSKCRCCHDKDYKYLGKEYSGIGKSILL</sequence>
<dbReference type="PANTHER" id="PTHR10953:SF102">
    <property type="entry name" value="ADENYLYLTRANSFERASE AND SULFURTRANSFERASE MOCS3"/>
    <property type="match status" value="1"/>
</dbReference>
<dbReference type="EMBL" id="CP015363">
    <property type="protein sequence ID" value="ARD83952.1"/>
    <property type="molecule type" value="Genomic_DNA"/>
</dbReference>
<evidence type="ECO:0000313" key="6">
    <source>
        <dbReference type="Proteomes" id="UP000546917"/>
    </source>
</evidence>
<dbReference type="PANTHER" id="PTHR10953">
    <property type="entry name" value="UBIQUITIN-ACTIVATING ENZYME E1"/>
    <property type="match status" value="1"/>
</dbReference>
<proteinExistence type="inferred from homology"/>
<reference evidence="3 5" key="1">
    <citation type="submission" date="2011-10" db="EMBL/GenBank/DDBJ databases">
        <title>Metabolic and evolutionary patterns in the extreme acidophile Ferroplasma acidiphilum.</title>
        <authorList>
            <person name="Golyshina O.V."/>
            <person name="Kozyavkin S.A."/>
            <person name="Tatusov R.L."/>
            <person name="Slesarev A.I."/>
            <person name="Golyshin P.N."/>
        </authorList>
    </citation>
    <scope>NUCLEOTIDE SEQUENCE [LARGE SCALE GENOMIC DNA]</scope>
    <source>
        <strain evidence="3">Berkeley</strain>
        <strain evidence="5">Y</strain>
    </source>
</reference>
<name>A0A1V0N1C4_9ARCH</name>
<dbReference type="InterPro" id="IPR035985">
    <property type="entry name" value="Ubiquitin-activating_enz"/>
</dbReference>
<evidence type="ECO:0000256" key="1">
    <source>
        <dbReference type="ARBA" id="ARBA00009919"/>
    </source>
</evidence>
<dbReference type="Pfam" id="PF00899">
    <property type="entry name" value="ThiF"/>
    <property type="match status" value="1"/>
</dbReference>
<dbReference type="AlphaFoldDB" id="A0A1V0N1C4"/>
<dbReference type="CDD" id="cd00757">
    <property type="entry name" value="ThiF_MoeB_HesA_family"/>
    <property type="match status" value="1"/>
</dbReference>
<accession>A0A1V0N1C4</accession>
<organism evidence="3 5">
    <name type="scientific">Ferroplasma acidiphilum</name>
    <dbReference type="NCBI Taxonomy" id="74969"/>
    <lineage>
        <taxon>Archaea</taxon>
        <taxon>Methanobacteriati</taxon>
        <taxon>Thermoplasmatota</taxon>
        <taxon>Thermoplasmata</taxon>
        <taxon>Thermoplasmatales</taxon>
        <taxon>Ferroplasmaceae</taxon>
        <taxon>Ferroplasma</taxon>
    </lineage>
</organism>
<comment type="similarity">
    <text evidence="1">Belongs to the HesA/MoeB/ThiF family.</text>
</comment>
<dbReference type="Proteomes" id="UP000192050">
    <property type="component" value="Chromosome"/>
</dbReference>
<keyword evidence="5" id="KW-1185">Reference proteome</keyword>
<dbReference type="GO" id="GO:0008641">
    <property type="term" value="F:ubiquitin-like modifier activating enzyme activity"/>
    <property type="evidence" value="ECO:0007669"/>
    <property type="project" value="InterPro"/>
</dbReference>